<dbReference type="Gene3D" id="3.40.30.10">
    <property type="entry name" value="Glutaredoxin"/>
    <property type="match status" value="1"/>
</dbReference>
<evidence type="ECO:0008006" key="2">
    <source>
        <dbReference type="Google" id="ProtNLM"/>
    </source>
</evidence>
<evidence type="ECO:0000313" key="1">
    <source>
        <dbReference type="EMBL" id="SVD01056.1"/>
    </source>
</evidence>
<dbReference type="InterPro" id="IPR000643">
    <property type="entry name" value="Iodothyronine_deiodinase"/>
</dbReference>
<dbReference type="EMBL" id="UINC01124125">
    <property type="protein sequence ID" value="SVD01056.1"/>
    <property type="molecule type" value="Genomic_DNA"/>
</dbReference>
<dbReference type="GO" id="GO:0042403">
    <property type="term" value="P:thyroid hormone metabolic process"/>
    <property type="evidence" value="ECO:0007669"/>
    <property type="project" value="TreeGrafter"/>
</dbReference>
<protein>
    <recommendedName>
        <fullName evidence="2">Deiodinase</fullName>
    </recommendedName>
</protein>
<accession>A0A382RTS3</accession>
<dbReference type="Pfam" id="PF00837">
    <property type="entry name" value="T4_deiodinase"/>
    <property type="match status" value="1"/>
</dbReference>
<name>A0A382RTS3_9ZZZZ</name>
<reference evidence="1" key="1">
    <citation type="submission" date="2018-05" db="EMBL/GenBank/DDBJ databases">
        <authorList>
            <person name="Lanie J.A."/>
            <person name="Ng W.-L."/>
            <person name="Kazmierczak K.M."/>
            <person name="Andrzejewski T.M."/>
            <person name="Davidsen T.M."/>
            <person name="Wayne K.J."/>
            <person name="Tettelin H."/>
            <person name="Glass J.I."/>
            <person name="Rusch D."/>
            <person name="Podicherti R."/>
            <person name="Tsui H.-C.T."/>
            <person name="Winkler M.E."/>
        </authorList>
    </citation>
    <scope>NUCLEOTIDE SEQUENCE</scope>
</reference>
<gene>
    <name evidence="1" type="ORF">METZ01_LOCUS353910</name>
</gene>
<dbReference type="AlphaFoldDB" id="A0A382RTS3"/>
<sequence length="136" mass="15368">MTPLRAQVERIEQIRSRFDDQVEFFVVYVQEAHPTDGRQSDSNVTEGVLFRQHQSFDEREEVAQTCSLDLHITLPVLVEEMDNVIDKAHGAAPERLYLIDADGRVAYHGGAGPHFFDLDEWEQALEVCVAKAEVAG</sequence>
<dbReference type="PANTHER" id="PTHR11781:SF22">
    <property type="entry name" value="TYPE I IODOTHYRONINE DEIODINASE"/>
    <property type="match status" value="1"/>
</dbReference>
<dbReference type="GO" id="GO:0004800">
    <property type="term" value="F:thyroxine 5'-deiodinase activity"/>
    <property type="evidence" value="ECO:0007669"/>
    <property type="project" value="InterPro"/>
</dbReference>
<organism evidence="1">
    <name type="scientific">marine metagenome</name>
    <dbReference type="NCBI Taxonomy" id="408172"/>
    <lineage>
        <taxon>unclassified sequences</taxon>
        <taxon>metagenomes</taxon>
        <taxon>ecological metagenomes</taxon>
    </lineage>
</organism>
<proteinExistence type="predicted"/>
<dbReference type="PANTHER" id="PTHR11781">
    <property type="entry name" value="IODOTHYRONINE DEIODINASE"/>
    <property type="match status" value="1"/>
</dbReference>